<dbReference type="GO" id="GO:0005525">
    <property type="term" value="F:GTP binding"/>
    <property type="evidence" value="ECO:0007669"/>
    <property type="project" value="UniProtKB-KW"/>
</dbReference>
<dbReference type="OMA" id="CLLEQIX"/>
<comment type="similarity">
    <text evidence="2">Belongs to the TRAFAC class translation factor GTPase superfamily. Classic translation factor GTPase family. EF-Tu/EF-1A subfamily.</text>
</comment>
<dbReference type="Pfam" id="PF00009">
    <property type="entry name" value="GTP_EFTU"/>
    <property type="match status" value="1"/>
</dbReference>
<dbReference type="SUPFAM" id="SSF52540">
    <property type="entry name" value="P-loop containing nucleoside triphosphate hydrolases"/>
    <property type="match status" value="1"/>
</dbReference>
<feature type="compositionally biased region" description="Polar residues" evidence="6">
    <location>
        <begin position="158"/>
        <end position="169"/>
    </location>
</feature>
<dbReference type="InterPro" id="IPR027417">
    <property type="entry name" value="P-loop_NTPase"/>
</dbReference>
<dbReference type="PRINTS" id="PR00315">
    <property type="entry name" value="ELONGATNFCT"/>
</dbReference>
<evidence type="ECO:0000256" key="5">
    <source>
        <dbReference type="ARBA" id="ARBA00023134"/>
    </source>
</evidence>
<reference evidence="8" key="1">
    <citation type="submission" date="2025-08" db="UniProtKB">
        <authorList>
            <consortium name="Ensembl"/>
        </authorList>
    </citation>
    <scope>IDENTIFICATION</scope>
</reference>
<evidence type="ECO:0000313" key="9">
    <source>
        <dbReference type="Proteomes" id="UP000233160"/>
    </source>
</evidence>
<dbReference type="AlphaFoldDB" id="A0A2K6FTA0"/>
<feature type="domain" description="Tr-type G" evidence="7">
    <location>
        <begin position="194"/>
        <end position="302"/>
    </location>
</feature>
<evidence type="ECO:0000256" key="6">
    <source>
        <dbReference type="SAM" id="MobiDB-lite"/>
    </source>
</evidence>
<dbReference type="FunFam" id="3.40.50.300:FF:001857">
    <property type="entry name" value="Elongation factor 1-alpha"/>
    <property type="match status" value="1"/>
</dbReference>
<feature type="compositionally biased region" description="Polar residues" evidence="6">
    <location>
        <begin position="64"/>
        <end position="88"/>
    </location>
</feature>
<sequence>MARHRNVRGYNYDEDFEDDDLYGQSVEDDYCISPSTAAQFIYSRRDKPSVEPVEEYDYEDLKESSNSLSNHQLSGIDQGKSVGSQSSRNESEMVPKVAKMTVSGKKQTMGFEVPGVTSEENDHSFHTPQKGLPSEDASIATSDVLEMMSKSAIPPHTIQASEEQGSTPTPVKKSGKLRQQIDVKAELEKRQGGKQLLNLVVIGHVDAGKSTLMGHMLYLLGNVNKRTMHKYEQESKKAGKASFAYAWVLDETGEERERGVTMDVGMTKFETTTKVITLMDAPGHKDFIPNMITGAAQESDVAFIPTSGLSGDNLITRSQSSELTKWYKGVCLLEQIDSFKPPQRSIDKPFRLCVSDVFKDQGSGFCVTGKIEAGYIQTGDRLLAMPPNETCTAKGITLHDEPVDWAAAGDHVSLTLVGMDIIKINVGCVFCGPKEPIKACTRFRARILIFNIEIPVTKGFPVLLHFQTVSEPAVIKRLISVLNKSTGEVTKKKPKLLTKGQNALVELQTQRPVALELYKDFKELGRFMLRYGGSTIAAGVVTEIKE</sequence>
<dbReference type="GeneTree" id="ENSGT00650000094590"/>
<keyword evidence="3" id="KW-0963">Cytoplasm</keyword>
<evidence type="ECO:0000259" key="7">
    <source>
        <dbReference type="PROSITE" id="PS51722"/>
    </source>
</evidence>
<feature type="region of interest" description="Disordered" evidence="6">
    <location>
        <begin position="42"/>
        <end position="95"/>
    </location>
</feature>
<protein>
    <recommendedName>
        <fullName evidence="7">Tr-type G domain-containing protein</fullName>
    </recommendedName>
</protein>
<keyword evidence="5" id="KW-0342">GTP-binding</keyword>
<keyword evidence="9" id="KW-1185">Reference proteome</keyword>
<dbReference type="Gene3D" id="2.40.30.10">
    <property type="entry name" value="Translation factors"/>
    <property type="match status" value="2"/>
</dbReference>
<dbReference type="SUPFAM" id="SSF50465">
    <property type="entry name" value="EF-Tu/eEF-1alpha/eIF2-gamma C-terminal domain"/>
    <property type="match status" value="1"/>
</dbReference>
<evidence type="ECO:0000313" key="8">
    <source>
        <dbReference type="Ensembl" id="ENSPCOP00000017192.1"/>
    </source>
</evidence>
<dbReference type="Pfam" id="PF03144">
    <property type="entry name" value="GTP_EFTU_D2"/>
    <property type="match status" value="1"/>
</dbReference>
<dbReference type="InterPro" id="IPR009001">
    <property type="entry name" value="Transl_elong_EF1A/Init_IF2_C"/>
</dbReference>
<name>A0A2K6FTA0_PROCO</name>
<dbReference type="Pfam" id="PF22594">
    <property type="entry name" value="GTP-eEF1A_C"/>
    <property type="match status" value="1"/>
</dbReference>
<feature type="region of interest" description="Disordered" evidence="6">
    <location>
        <begin position="115"/>
        <end position="135"/>
    </location>
</feature>
<comment type="subcellular location">
    <subcellularLocation>
        <location evidence="1">Cytoplasm</location>
    </subcellularLocation>
</comment>
<dbReference type="GO" id="GO:0003924">
    <property type="term" value="F:GTPase activity"/>
    <property type="evidence" value="ECO:0007669"/>
    <property type="project" value="InterPro"/>
</dbReference>
<feature type="region of interest" description="Disordered" evidence="6">
    <location>
        <begin position="155"/>
        <end position="177"/>
    </location>
</feature>
<dbReference type="InterPro" id="IPR004161">
    <property type="entry name" value="EFTu-like_2"/>
</dbReference>
<evidence type="ECO:0000256" key="4">
    <source>
        <dbReference type="ARBA" id="ARBA00022741"/>
    </source>
</evidence>
<evidence type="ECO:0000256" key="3">
    <source>
        <dbReference type="ARBA" id="ARBA00022490"/>
    </source>
</evidence>
<dbReference type="FunFam" id="2.40.30.10:FF:000035">
    <property type="entry name" value="HBS1-like translational GTPase"/>
    <property type="match status" value="1"/>
</dbReference>
<dbReference type="InterPro" id="IPR050100">
    <property type="entry name" value="TRAFAC_GTPase_members"/>
</dbReference>
<dbReference type="GO" id="GO:0005737">
    <property type="term" value="C:cytoplasm"/>
    <property type="evidence" value="ECO:0007669"/>
    <property type="project" value="UniProtKB-SubCell"/>
</dbReference>
<dbReference type="SUPFAM" id="SSF50447">
    <property type="entry name" value="Translation proteins"/>
    <property type="match status" value="1"/>
</dbReference>
<dbReference type="Gene3D" id="3.40.50.300">
    <property type="entry name" value="P-loop containing nucleotide triphosphate hydrolases"/>
    <property type="match status" value="1"/>
</dbReference>
<evidence type="ECO:0000256" key="1">
    <source>
        <dbReference type="ARBA" id="ARBA00004496"/>
    </source>
</evidence>
<keyword evidence="4" id="KW-0547">Nucleotide-binding</keyword>
<evidence type="ECO:0000256" key="2">
    <source>
        <dbReference type="ARBA" id="ARBA00007249"/>
    </source>
</evidence>
<dbReference type="InterPro" id="IPR000795">
    <property type="entry name" value="T_Tr_GTP-bd_dom"/>
</dbReference>
<dbReference type="CDD" id="cd16267">
    <property type="entry name" value="HBS1-like_II"/>
    <property type="match status" value="1"/>
</dbReference>
<reference evidence="8" key="2">
    <citation type="submission" date="2025-09" db="UniProtKB">
        <authorList>
            <consortium name="Ensembl"/>
        </authorList>
    </citation>
    <scope>IDENTIFICATION</scope>
</reference>
<dbReference type="FunFam" id="2.40.30.10:FF:000020">
    <property type="entry name" value="Translation elongation factor EF-1"/>
    <property type="match status" value="1"/>
</dbReference>
<dbReference type="CDD" id="cd04093">
    <property type="entry name" value="HBS1_C_III"/>
    <property type="match status" value="1"/>
</dbReference>
<proteinExistence type="inferred from homology"/>
<dbReference type="InterPro" id="IPR054696">
    <property type="entry name" value="GTP-eEF1A_C"/>
</dbReference>
<dbReference type="InterPro" id="IPR009000">
    <property type="entry name" value="Transl_B-barrel_sf"/>
</dbReference>
<accession>A0A2K6FTA0</accession>
<dbReference type="PROSITE" id="PS51722">
    <property type="entry name" value="G_TR_2"/>
    <property type="match status" value="1"/>
</dbReference>
<dbReference type="Proteomes" id="UP000233160">
    <property type="component" value="Unassembled WGS sequence"/>
</dbReference>
<dbReference type="PANTHER" id="PTHR23115">
    <property type="entry name" value="TRANSLATION FACTOR"/>
    <property type="match status" value="1"/>
</dbReference>
<organism evidence="8 9">
    <name type="scientific">Propithecus coquereli</name>
    <name type="common">Coquerel's sifaka</name>
    <name type="synonym">Propithecus verreauxi coquereli</name>
    <dbReference type="NCBI Taxonomy" id="379532"/>
    <lineage>
        <taxon>Eukaryota</taxon>
        <taxon>Metazoa</taxon>
        <taxon>Chordata</taxon>
        <taxon>Craniata</taxon>
        <taxon>Vertebrata</taxon>
        <taxon>Euteleostomi</taxon>
        <taxon>Mammalia</taxon>
        <taxon>Eutheria</taxon>
        <taxon>Euarchontoglires</taxon>
        <taxon>Primates</taxon>
        <taxon>Strepsirrhini</taxon>
        <taxon>Lemuriformes</taxon>
        <taxon>Indriidae</taxon>
        <taxon>Propithecus</taxon>
    </lineage>
</organism>
<dbReference type="Ensembl" id="ENSPCOT00000027827.1">
    <property type="protein sequence ID" value="ENSPCOP00000017192.1"/>
    <property type="gene ID" value="ENSPCOG00000020390.1"/>
</dbReference>